<sequence>MANEVSDEDKKLFRSTVANLKIPNKEDSTGKPDVIPKPDISRKYGLSHTIFEEVGPETILSYCEPDIPANRFQELKSGKIKWEAKMDLHGVRFETAADTLCHLIEAYSDMNKRLILVIHGKGGRHGDLPLLKNYVNQWLRQLPQVIAFHSALPRDGGTGALYVLLRKNRK</sequence>
<dbReference type="Pfam" id="PF01713">
    <property type="entry name" value="Smr"/>
    <property type="match status" value="1"/>
</dbReference>
<dbReference type="OrthoDB" id="9808881at2"/>
<gene>
    <name evidence="3" type="primary">smrA</name>
    <name evidence="2" type="ORF">Lade_0107</name>
    <name evidence="3" type="ORF">NCTC12735_00343</name>
</gene>
<dbReference type="EMBL" id="LNKA01000001">
    <property type="protein sequence ID" value="KTC65449.1"/>
    <property type="molecule type" value="Genomic_DNA"/>
</dbReference>
<dbReference type="PATRIC" id="fig|45056.6.peg.110"/>
<dbReference type="Proteomes" id="UP000281170">
    <property type="component" value="Plasmid 9"/>
</dbReference>
<evidence type="ECO:0000313" key="5">
    <source>
        <dbReference type="Proteomes" id="UP000281170"/>
    </source>
</evidence>
<dbReference type="PANTHER" id="PTHR35562:SF2">
    <property type="entry name" value="DNA ENDONUCLEASE SMRA-RELATED"/>
    <property type="match status" value="1"/>
</dbReference>
<proteinExistence type="predicted"/>
<dbReference type="AlphaFoldDB" id="A0A0W0R341"/>
<evidence type="ECO:0000313" key="2">
    <source>
        <dbReference type="EMBL" id="KTC65449.1"/>
    </source>
</evidence>
<organism evidence="2 4">
    <name type="scientific">Legionella adelaidensis</name>
    <dbReference type="NCBI Taxonomy" id="45056"/>
    <lineage>
        <taxon>Bacteria</taxon>
        <taxon>Pseudomonadati</taxon>
        <taxon>Pseudomonadota</taxon>
        <taxon>Gammaproteobacteria</taxon>
        <taxon>Legionellales</taxon>
        <taxon>Legionellaceae</taxon>
        <taxon>Legionella</taxon>
    </lineage>
</organism>
<dbReference type="PROSITE" id="PS50828">
    <property type="entry name" value="SMR"/>
    <property type="match status" value="1"/>
</dbReference>
<keyword evidence="3" id="KW-0614">Plasmid</keyword>
<dbReference type="Gene3D" id="3.30.1370.110">
    <property type="match status" value="1"/>
</dbReference>
<dbReference type="InterPro" id="IPR002625">
    <property type="entry name" value="Smr_dom"/>
</dbReference>
<reference evidence="2 4" key="1">
    <citation type="submission" date="2015-11" db="EMBL/GenBank/DDBJ databases">
        <title>Identification of large and diverse effector repertoires of 38 Legionella species.</title>
        <authorList>
            <person name="Burstein D."/>
            <person name="Amaro F."/>
            <person name="Zusman T."/>
            <person name="Lifshitz Z."/>
            <person name="Cohen O."/>
            <person name="Gilbert J.A."/>
            <person name="Pupko T."/>
            <person name="Shuman H.A."/>
            <person name="Segal G."/>
        </authorList>
    </citation>
    <scope>NUCLEOTIDE SEQUENCE [LARGE SCALE GENOMIC DNA]</scope>
    <source>
        <strain evidence="2 4">1762-AUS-E</strain>
    </source>
</reference>
<protein>
    <submittedName>
        <fullName evidence="2 3">DNA mismatch repair protein-like protein</fullName>
        <ecNumber evidence="3">3.1.-.-</ecNumber>
    </submittedName>
</protein>
<dbReference type="STRING" id="45056.Lade_0107"/>
<geneLocation type="plasmid" evidence="3 5">
    <name>9</name>
</geneLocation>
<dbReference type="EMBL" id="LR134418">
    <property type="protein sequence ID" value="VEH84730.1"/>
    <property type="molecule type" value="Genomic_DNA"/>
</dbReference>
<feature type="domain" description="Smr" evidence="1">
    <location>
        <begin position="86"/>
        <end position="166"/>
    </location>
</feature>
<dbReference type="GO" id="GO:0016787">
    <property type="term" value="F:hydrolase activity"/>
    <property type="evidence" value="ECO:0007669"/>
    <property type="project" value="UniProtKB-KW"/>
</dbReference>
<dbReference type="PANTHER" id="PTHR35562">
    <property type="entry name" value="DNA ENDONUCLEASE SMRA-RELATED"/>
    <property type="match status" value="1"/>
</dbReference>
<evidence type="ECO:0000313" key="3">
    <source>
        <dbReference type="EMBL" id="VEH84730.1"/>
    </source>
</evidence>
<accession>A0A0W0R341</accession>
<dbReference type="SUPFAM" id="SSF160443">
    <property type="entry name" value="SMR domain-like"/>
    <property type="match status" value="1"/>
</dbReference>
<reference evidence="3 5" key="2">
    <citation type="submission" date="2018-12" db="EMBL/GenBank/DDBJ databases">
        <authorList>
            <consortium name="Pathogen Informatics"/>
        </authorList>
    </citation>
    <scope>NUCLEOTIDE SEQUENCE [LARGE SCALE GENOMIC DNA]</scope>
    <source>
        <strain evidence="3 5">NCTC12735</strain>
        <plasmid evidence="5">9</plasmid>
    </source>
</reference>
<dbReference type="KEGG" id="ladl:NCTC12735_00343"/>
<evidence type="ECO:0000313" key="4">
    <source>
        <dbReference type="Proteomes" id="UP000054859"/>
    </source>
</evidence>
<dbReference type="RefSeq" id="WP_058461212.1">
    <property type="nucleotide sequence ID" value="NZ_CAAAHS010000003.1"/>
</dbReference>
<keyword evidence="4" id="KW-1185">Reference proteome</keyword>
<dbReference type="GO" id="GO:0004520">
    <property type="term" value="F:DNA endonuclease activity"/>
    <property type="evidence" value="ECO:0007669"/>
    <property type="project" value="TreeGrafter"/>
</dbReference>
<dbReference type="SMART" id="SM00463">
    <property type="entry name" value="SMR"/>
    <property type="match status" value="1"/>
</dbReference>
<name>A0A0W0R341_9GAMM</name>
<dbReference type="InterPro" id="IPR036063">
    <property type="entry name" value="Smr_dom_sf"/>
</dbReference>
<dbReference type="Proteomes" id="UP000054859">
    <property type="component" value="Unassembled WGS sequence"/>
</dbReference>
<keyword evidence="3" id="KW-0378">Hydrolase</keyword>
<evidence type="ECO:0000259" key="1">
    <source>
        <dbReference type="PROSITE" id="PS50828"/>
    </source>
</evidence>
<dbReference type="EC" id="3.1.-.-" evidence="3"/>